<evidence type="ECO:0008006" key="3">
    <source>
        <dbReference type="Google" id="ProtNLM"/>
    </source>
</evidence>
<sequence>MLSIVLRAFKHQIPVNTTMQDDLSSQIQDAKTDETELNLVLKKYDLDEELALEFSEIDKAFRQLEIKYQSLLNTRKFFNNGKN</sequence>
<reference evidence="1 2" key="1">
    <citation type="journal article" date="2020" name="ISME J.">
        <title>Comparative genomics reveals insights into cyanobacterial evolution and habitat adaptation.</title>
        <authorList>
            <person name="Chen M.Y."/>
            <person name="Teng W.K."/>
            <person name="Zhao L."/>
            <person name="Hu C.X."/>
            <person name="Zhou Y.K."/>
            <person name="Han B.P."/>
            <person name="Song L.R."/>
            <person name="Shu W.S."/>
        </authorList>
    </citation>
    <scope>NUCLEOTIDE SEQUENCE [LARGE SCALE GENOMIC DNA]</scope>
    <source>
        <strain evidence="1 2">FACHB-838</strain>
    </source>
</reference>
<dbReference type="EMBL" id="JACJSI010000391">
    <property type="protein sequence ID" value="MBD2536116.1"/>
    <property type="molecule type" value="Genomic_DNA"/>
</dbReference>
<protein>
    <recommendedName>
        <fullName evidence="3">EF-hand domain-containing protein</fullName>
    </recommendedName>
</protein>
<organism evidence="1 2">
    <name type="scientific">Nostoc flagelliforme FACHB-838</name>
    <dbReference type="NCBI Taxonomy" id="2692904"/>
    <lineage>
        <taxon>Bacteria</taxon>
        <taxon>Bacillati</taxon>
        <taxon>Cyanobacteriota</taxon>
        <taxon>Cyanophyceae</taxon>
        <taxon>Nostocales</taxon>
        <taxon>Nostocaceae</taxon>
        <taxon>Nostoc</taxon>
    </lineage>
</organism>
<evidence type="ECO:0000313" key="2">
    <source>
        <dbReference type="Proteomes" id="UP000623440"/>
    </source>
</evidence>
<proteinExistence type="predicted"/>
<accession>A0ABR8E3A0</accession>
<dbReference type="RefSeq" id="WP_190946877.1">
    <property type="nucleotide sequence ID" value="NZ_JACJSI010000391.1"/>
</dbReference>
<keyword evidence="2" id="KW-1185">Reference proteome</keyword>
<dbReference type="Proteomes" id="UP000623440">
    <property type="component" value="Unassembled WGS sequence"/>
</dbReference>
<name>A0ABR8E3A0_9NOSO</name>
<gene>
    <name evidence="1" type="ORF">H6G97_45105</name>
</gene>
<comment type="caution">
    <text evidence="1">The sequence shown here is derived from an EMBL/GenBank/DDBJ whole genome shotgun (WGS) entry which is preliminary data.</text>
</comment>
<evidence type="ECO:0000313" key="1">
    <source>
        <dbReference type="EMBL" id="MBD2536116.1"/>
    </source>
</evidence>